<dbReference type="EMBL" id="JBJJXI010000018">
    <property type="protein sequence ID" value="KAL3406933.1"/>
    <property type="molecule type" value="Genomic_DNA"/>
</dbReference>
<keyword evidence="1" id="KW-0677">Repeat</keyword>
<dbReference type="SMART" id="SM00248">
    <property type="entry name" value="ANK"/>
    <property type="match status" value="5"/>
</dbReference>
<dbReference type="Gene3D" id="1.25.40.20">
    <property type="entry name" value="Ankyrin repeat-containing domain"/>
    <property type="match status" value="1"/>
</dbReference>
<dbReference type="Pfam" id="PF00023">
    <property type="entry name" value="Ank"/>
    <property type="match status" value="1"/>
</dbReference>
<keyword evidence="2 3" id="KW-0040">ANK repeat</keyword>
<protein>
    <submittedName>
        <fullName evidence="5">Uncharacterized protein</fullName>
    </submittedName>
</protein>
<reference evidence="5 6" key="1">
    <citation type="journal article" date="2024" name="bioRxiv">
        <title>A reference genome for Trichogramma kaykai: A tiny desert-dwelling parasitoid wasp with competing sex-ratio distorters.</title>
        <authorList>
            <person name="Culotta J."/>
            <person name="Lindsey A.R."/>
        </authorList>
    </citation>
    <scope>NUCLEOTIDE SEQUENCE [LARGE SCALE GENOMIC DNA]</scope>
    <source>
        <strain evidence="5 6">KSX58</strain>
    </source>
</reference>
<dbReference type="AlphaFoldDB" id="A0ABD2XQP6"/>
<evidence type="ECO:0000313" key="5">
    <source>
        <dbReference type="EMBL" id="KAL3406933.1"/>
    </source>
</evidence>
<gene>
    <name evidence="5" type="ORF">TKK_001043</name>
</gene>
<dbReference type="PROSITE" id="PS50088">
    <property type="entry name" value="ANK_REPEAT"/>
    <property type="match status" value="2"/>
</dbReference>
<dbReference type="Pfam" id="PF12796">
    <property type="entry name" value="Ank_2"/>
    <property type="match status" value="1"/>
</dbReference>
<feature type="repeat" description="ANK" evidence="3">
    <location>
        <begin position="248"/>
        <end position="280"/>
    </location>
</feature>
<proteinExistence type="predicted"/>
<evidence type="ECO:0000256" key="2">
    <source>
        <dbReference type="ARBA" id="ARBA00023043"/>
    </source>
</evidence>
<feature type="region of interest" description="Disordered" evidence="4">
    <location>
        <begin position="439"/>
        <end position="462"/>
    </location>
</feature>
<dbReference type="InterPro" id="IPR002110">
    <property type="entry name" value="Ankyrin_rpt"/>
</dbReference>
<comment type="caution">
    <text evidence="5">The sequence shown here is derived from an EMBL/GenBank/DDBJ whole genome shotgun (WGS) entry which is preliminary data.</text>
</comment>
<dbReference type="PANTHER" id="PTHR24126:SF14">
    <property type="entry name" value="ANK_REP_REGION DOMAIN-CONTAINING PROTEIN"/>
    <property type="match status" value="1"/>
</dbReference>
<dbReference type="PANTHER" id="PTHR24126">
    <property type="entry name" value="ANKYRIN REPEAT, PH AND SEC7 DOMAIN CONTAINING PROTEIN SECG-RELATED"/>
    <property type="match status" value="1"/>
</dbReference>
<dbReference type="SUPFAM" id="SSF48403">
    <property type="entry name" value="Ankyrin repeat"/>
    <property type="match status" value="1"/>
</dbReference>
<dbReference type="Proteomes" id="UP001627154">
    <property type="component" value="Unassembled WGS sequence"/>
</dbReference>
<feature type="repeat" description="ANK" evidence="3">
    <location>
        <begin position="322"/>
        <end position="350"/>
    </location>
</feature>
<sequence length="642" mass="74104">MNSLKSLGKSAGASWFNWRKREERYDLDKLHSLISDWQGELPNLLEIFSKQEIERLLCESIDYMREGREDEGELIITFVALTGYRDEPELDENGEPLLHRTTALLHLSSKKNYPKRWVNAVKELFKIYHRRDVNYTDERTGRCHFNLACASGIYEAVEEFLEVGQDHSTTYRSFVPLYYCALLNRQAEVYRLLLSRGADPALAPDWPWCTPLHLISQSTFYDDEMVELLFETTDDAQLATMINARNQMGDTPLFYALFHRNEEFVESLLRKGADPNSANFNQETPLHYVLDSTLENDEALETLFEISDEVGRPVQVNATTKDGRTPLLIAVTRLQVRAVEMLLARGADLSGFAFPSELVFVGEMKRQHRLDKHFKLKLASGALAIVDSLARRGYELTRGDATTIMKSFAECGLFDESADPEESWIEDEALVRKAKKIMMRPDQSRHNHDDDGNDTDNEEMELSQRPNLSLYDLIRLRPEKAAKLLTFTDYYDFARSEKLSKLPESHRDACALHLCEKLSKKFFRRWALDPLWELIHYRLPILCCESIIENLSNEDLLNICLAVEGQDSWWRYILNFKNLFSIPWFKIYIYICDCSSAPGAGQGAQQRMSIEQQLRYTRPSCCCCCCCSDSDLCHSSAYIMEK</sequence>
<keyword evidence="6" id="KW-1185">Reference proteome</keyword>
<evidence type="ECO:0000256" key="1">
    <source>
        <dbReference type="ARBA" id="ARBA00022737"/>
    </source>
</evidence>
<organism evidence="5 6">
    <name type="scientific">Trichogramma kaykai</name>
    <dbReference type="NCBI Taxonomy" id="54128"/>
    <lineage>
        <taxon>Eukaryota</taxon>
        <taxon>Metazoa</taxon>
        <taxon>Ecdysozoa</taxon>
        <taxon>Arthropoda</taxon>
        <taxon>Hexapoda</taxon>
        <taxon>Insecta</taxon>
        <taxon>Pterygota</taxon>
        <taxon>Neoptera</taxon>
        <taxon>Endopterygota</taxon>
        <taxon>Hymenoptera</taxon>
        <taxon>Apocrita</taxon>
        <taxon>Proctotrupomorpha</taxon>
        <taxon>Chalcidoidea</taxon>
        <taxon>Trichogrammatidae</taxon>
        <taxon>Trichogramma</taxon>
    </lineage>
</organism>
<evidence type="ECO:0000256" key="3">
    <source>
        <dbReference type="PROSITE-ProRule" id="PRU00023"/>
    </source>
</evidence>
<evidence type="ECO:0000256" key="4">
    <source>
        <dbReference type="SAM" id="MobiDB-lite"/>
    </source>
</evidence>
<accession>A0ABD2XQP6</accession>
<evidence type="ECO:0000313" key="6">
    <source>
        <dbReference type="Proteomes" id="UP001627154"/>
    </source>
</evidence>
<dbReference type="PROSITE" id="PS50297">
    <property type="entry name" value="ANK_REP_REGION"/>
    <property type="match status" value="2"/>
</dbReference>
<feature type="compositionally biased region" description="Acidic residues" evidence="4">
    <location>
        <begin position="451"/>
        <end position="461"/>
    </location>
</feature>
<name>A0ABD2XQP6_9HYME</name>
<dbReference type="InterPro" id="IPR036770">
    <property type="entry name" value="Ankyrin_rpt-contain_sf"/>
</dbReference>